<dbReference type="OrthoDB" id="10299132at2759"/>
<name>A0A1Q9F6T1_SYMMI</name>
<sequence length="249" mass="26634">MVQVILVRQGQAPLLEGIGEAVDACPADGLLTGSFDERNANLKPAQKRALCQRRIKSVLRLLGGQAKPNLKKITRKTLAVQYGQLGQLLGKNAFSMFANFLRTSRKQVAKWCKAPGCLLGPGVVAGLNLVEGRWCGLRVRASRQVRKAIEAEIRCVRCLDHSLAKDALMDAGSSDFGAMLAPLQLLHPDVHPSTGCCKCMLAAHVGGSLQDLSTKAADAFRDSAVATADARVNTGRLVSILSEVHEGDL</sequence>
<protein>
    <submittedName>
        <fullName evidence="1">Uncharacterized protein</fullName>
    </submittedName>
</protein>
<evidence type="ECO:0000313" key="2">
    <source>
        <dbReference type="Proteomes" id="UP000186817"/>
    </source>
</evidence>
<dbReference type="EMBL" id="LSRX01000003">
    <property type="protein sequence ID" value="OLQ15405.1"/>
    <property type="molecule type" value="Genomic_DNA"/>
</dbReference>
<keyword evidence="2" id="KW-1185">Reference proteome</keyword>
<reference evidence="1 2" key="1">
    <citation type="submission" date="2016-02" db="EMBL/GenBank/DDBJ databases">
        <title>Genome analysis of coral dinoflagellate symbionts highlights evolutionary adaptations to a symbiotic lifestyle.</title>
        <authorList>
            <person name="Aranda M."/>
            <person name="Li Y."/>
            <person name="Liew Y.J."/>
            <person name="Baumgarten S."/>
            <person name="Simakov O."/>
            <person name="Wilson M."/>
            <person name="Piel J."/>
            <person name="Ashoor H."/>
            <person name="Bougouffa S."/>
            <person name="Bajic V.B."/>
            <person name="Ryu T."/>
            <person name="Ravasi T."/>
            <person name="Bayer T."/>
            <person name="Micklem G."/>
            <person name="Kim H."/>
            <person name="Bhak J."/>
            <person name="Lajeunesse T.C."/>
            <person name="Voolstra C.R."/>
        </authorList>
    </citation>
    <scope>NUCLEOTIDE SEQUENCE [LARGE SCALE GENOMIC DNA]</scope>
    <source>
        <strain evidence="1 2">CCMP2467</strain>
    </source>
</reference>
<evidence type="ECO:0000313" key="1">
    <source>
        <dbReference type="EMBL" id="OLQ15405.1"/>
    </source>
</evidence>
<proteinExistence type="predicted"/>
<dbReference type="AlphaFoldDB" id="A0A1Q9F6T1"/>
<organism evidence="1 2">
    <name type="scientific">Symbiodinium microadriaticum</name>
    <name type="common">Dinoflagellate</name>
    <name type="synonym">Zooxanthella microadriatica</name>
    <dbReference type="NCBI Taxonomy" id="2951"/>
    <lineage>
        <taxon>Eukaryota</taxon>
        <taxon>Sar</taxon>
        <taxon>Alveolata</taxon>
        <taxon>Dinophyceae</taxon>
        <taxon>Suessiales</taxon>
        <taxon>Symbiodiniaceae</taxon>
        <taxon>Symbiodinium</taxon>
    </lineage>
</organism>
<accession>A0A1Q9F6T1</accession>
<dbReference type="Proteomes" id="UP000186817">
    <property type="component" value="Unassembled WGS sequence"/>
</dbReference>
<comment type="caution">
    <text evidence="1">The sequence shown here is derived from an EMBL/GenBank/DDBJ whole genome shotgun (WGS) entry which is preliminary data.</text>
</comment>
<gene>
    <name evidence="1" type="ORF">AK812_SmicGene326</name>
</gene>